<evidence type="ECO:0000256" key="9">
    <source>
        <dbReference type="ARBA" id="ARBA00022801"/>
    </source>
</evidence>
<evidence type="ECO:0000256" key="14">
    <source>
        <dbReference type="ARBA" id="ARBA00023125"/>
    </source>
</evidence>
<dbReference type="InterPro" id="IPR012337">
    <property type="entry name" value="RNaseH-like_sf"/>
</dbReference>
<name>A0A6L2KBA0_TANCI</name>
<dbReference type="GO" id="GO:0046872">
    <property type="term" value="F:metal ion binding"/>
    <property type="evidence" value="ECO:0007669"/>
    <property type="project" value="UniProtKB-KW"/>
</dbReference>
<dbReference type="InterPro" id="IPR050951">
    <property type="entry name" value="Retrovirus_Pol_polyprotein"/>
</dbReference>
<comment type="caution">
    <text evidence="20">The sequence shown here is derived from an EMBL/GenBank/DDBJ whole genome shotgun (WGS) entry which is preliminary data.</text>
</comment>
<evidence type="ECO:0000256" key="7">
    <source>
        <dbReference type="ARBA" id="ARBA00022750"/>
    </source>
</evidence>
<evidence type="ECO:0000256" key="11">
    <source>
        <dbReference type="ARBA" id="ARBA00022908"/>
    </source>
</evidence>
<dbReference type="SUPFAM" id="SSF53098">
    <property type="entry name" value="Ribonuclease H-like"/>
    <property type="match status" value="1"/>
</dbReference>
<dbReference type="GO" id="GO:0003964">
    <property type="term" value="F:RNA-directed DNA polymerase activity"/>
    <property type="evidence" value="ECO:0007669"/>
    <property type="project" value="UniProtKB-KW"/>
</dbReference>
<dbReference type="InterPro" id="IPR021109">
    <property type="entry name" value="Peptidase_aspartic_dom_sf"/>
</dbReference>
<dbReference type="CDD" id="cd00303">
    <property type="entry name" value="retropepsin_like"/>
    <property type="match status" value="1"/>
</dbReference>
<keyword evidence="7" id="KW-0064">Aspartyl protease</keyword>
<evidence type="ECO:0000256" key="3">
    <source>
        <dbReference type="ARBA" id="ARBA00022679"/>
    </source>
</evidence>
<dbReference type="Pfam" id="PF00078">
    <property type="entry name" value="RVT_1"/>
    <property type="match status" value="1"/>
</dbReference>
<dbReference type="Pfam" id="PF08284">
    <property type="entry name" value="RVP_2"/>
    <property type="match status" value="1"/>
</dbReference>
<feature type="region of interest" description="Disordered" evidence="17">
    <location>
        <begin position="1326"/>
        <end position="1346"/>
    </location>
</feature>
<dbReference type="GO" id="GO:0004519">
    <property type="term" value="F:endonuclease activity"/>
    <property type="evidence" value="ECO:0007669"/>
    <property type="project" value="UniProtKB-KW"/>
</dbReference>
<protein>
    <recommendedName>
        <fullName evidence="1">RNA-directed DNA polymerase</fullName>
        <ecNumber evidence="1">2.7.7.49</ecNumber>
    </recommendedName>
</protein>
<feature type="domain" description="Integrase catalytic" evidence="19">
    <location>
        <begin position="220"/>
        <end position="328"/>
    </location>
</feature>
<dbReference type="EC" id="2.7.7.49" evidence="1"/>
<dbReference type="GO" id="GO:0004190">
    <property type="term" value="F:aspartic-type endopeptidase activity"/>
    <property type="evidence" value="ECO:0007669"/>
    <property type="project" value="UniProtKB-KW"/>
</dbReference>
<dbReference type="GO" id="GO:0006508">
    <property type="term" value="P:proteolysis"/>
    <property type="evidence" value="ECO:0007669"/>
    <property type="project" value="UniProtKB-KW"/>
</dbReference>
<keyword evidence="16" id="KW-0511">Multifunctional enzyme</keyword>
<proteinExistence type="predicted"/>
<sequence length="1384" mass="158413">MTDVESNYITTEKEMLSVVYTFEKFWSYLIMNKSIVYTDRFALKYLFAKKDSKARLLRWVLLLQELKFKVIDTKGAENLAVDHLSRLENPHQNVLDRKEINETFPLEILNMVSFRGNSSTSWFTDFANYHAGNFVVKGMSSQRCVHGQESIDIHKACHNGTNGGRHGPNYTAKKDEMPQNSIQVCQIFDIWGIDFMRCSRLHDGTNIYSWPSITCRNRFGTPCAIISDRETHFFNDQFAKVMLKYGVTHRLATTYHSQISGHVEVSNRGLKRILEKKVGENRASWSDKLDDAPWALRIAFKTPIGCTSYKLIYGKACHLPIELEHKAYCALKHANFNLQTAGDHRKFQLNGLNKLCDHAYKNSLIYKEKTKRLHDSKIKDRVFNVGDRVLLFNSRLEIFSGKLKTRGKAEHHSYKEFLACNPKEYDCKGGAVVLTRWIEKMENMQDMSGCSIDQKVKYTAGSFVGKALTWWNSQIHTLSREVDVSMSWNDFKFMMIEEFFPSHEMQKLETELWNHAMVRVGHAAYTDRLHELARLVHHLVTLESRKIERLLGNGSIKKVEKRGNVGKPNKDKNGKDDNKRMRTGNVFATTVSPIGRENTGRKDRKETVQTKLLLITGKGNQARGRAFMLGAEEARQDSNIMKGIKPSDLGFRYEIEKASGKLVEIDKVIKGCRLEIKGHVFDIDLISFGHGSFDVIIGMDWLSNHKTEIICHEKVVRIPLLDGKKKVEIVVVRDFPEAFLDDLSGLPSVWEIEFRIELILGAMPVAKSPYRLAPSELEELYGQLKELQDKGFIRPSSSPWGATVLFVKKKDGTFRICIDFRELNELTVKNRYPLSKIDDLFDQLQGSQFFSKIDLRSGYHQLRVHENDIPKTAFRTRYGHFKFTVMPFGLTNAPVVFMDLINRVCWPYLDKFVIVFIGDILIYSKTREEHVEHLRLVLELLNKEKLYAKFSKCEFWLRDVQFLGHMINGNGTHVDPSKIEAIAKSLTILTQKCNTFDWGEEQELAFQTLKDKLCNAPVLLLPDGPKDFVVYCDASGIGLGCVLMQRELFSDYDCEIRYHRGKANVVADALSRKERVKPKRKGLDEMIEQRSDGTLYYMDRIWVPLKGDVRTLIMDEAYKSKYYVHPGADKMYYDLRDRYWWLGMKKDIAECASFEPLYGRKCRSPIMWVEVGEGQLIGPELVQETTKKISHIKNRLKAARVVCFGKKGKLAPRFVRPFEIIEKVGRVAYQLDLPEELNGVHDTFHGSNLKKCLADPTLQALQRTIEFEEELAEKFGGSGSSRNAFEEDVASPAELEKAYMGASTRPAKVLPSTLRHGRQAGKRMSSILDDLGSGGSGVGTDDSMMVDKLPKETNDMKIKVDKVEKEMEATVVDGHGTETGHIIL</sequence>
<evidence type="ECO:0000256" key="8">
    <source>
        <dbReference type="ARBA" id="ARBA00022759"/>
    </source>
</evidence>
<dbReference type="GO" id="GO:0006310">
    <property type="term" value="P:DNA recombination"/>
    <property type="evidence" value="ECO:0007669"/>
    <property type="project" value="UniProtKB-KW"/>
</dbReference>
<dbReference type="Pfam" id="PF17917">
    <property type="entry name" value="RT_RNaseH"/>
    <property type="match status" value="1"/>
</dbReference>
<keyword evidence="15" id="KW-0233">DNA recombination</keyword>
<evidence type="ECO:0000256" key="5">
    <source>
        <dbReference type="ARBA" id="ARBA00022722"/>
    </source>
</evidence>
<evidence type="ECO:0000256" key="6">
    <source>
        <dbReference type="ARBA" id="ARBA00022723"/>
    </source>
</evidence>
<dbReference type="InterPro" id="IPR000477">
    <property type="entry name" value="RT_dom"/>
</dbReference>
<dbReference type="InterPro" id="IPR041577">
    <property type="entry name" value="RT_RNaseH_2"/>
</dbReference>
<dbReference type="PANTHER" id="PTHR37984">
    <property type="entry name" value="PROTEIN CBG26694"/>
    <property type="match status" value="1"/>
</dbReference>
<dbReference type="Pfam" id="PF24626">
    <property type="entry name" value="SH3_Tf2-1"/>
    <property type="match status" value="1"/>
</dbReference>
<feature type="region of interest" description="Disordered" evidence="17">
    <location>
        <begin position="559"/>
        <end position="582"/>
    </location>
</feature>
<keyword evidence="4" id="KW-0548">Nucleotidyltransferase</keyword>
<keyword evidence="10" id="KW-0460">Magnesium</keyword>
<keyword evidence="14" id="KW-0238">DNA-binding</keyword>
<keyword evidence="6" id="KW-0479">Metal-binding</keyword>
<dbReference type="GO" id="GO:0003677">
    <property type="term" value="F:DNA binding"/>
    <property type="evidence" value="ECO:0007669"/>
    <property type="project" value="UniProtKB-KW"/>
</dbReference>
<dbReference type="InterPro" id="IPR005162">
    <property type="entry name" value="Retrotrans_gag_dom"/>
</dbReference>
<dbReference type="Gene3D" id="3.10.10.10">
    <property type="entry name" value="HIV Type 1 Reverse Transcriptase, subunit A, domain 1"/>
    <property type="match status" value="1"/>
</dbReference>
<organism evidence="20">
    <name type="scientific">Tanacetum cinerariifolium</name>
    <name type="common">Dalmatian daisy</name>
    <name type="synonym">Chrysanthemum cinerariifolium</name>
    <dbReference type="NCBI Taxonomy" id="118510"/>
    <lineage>
        <taxon>Eukaryota</taxon>
        <taxon>Viridiplantae</taxon>
        <taxon>Streptophyta</taxon>
        <taxon>Embryophyta</taxon>
        <taxon>Tracheophyta</taxon>
        <taxon>Spermatophyta</taxon>
        <taxon>Magnoliopsida</taxon>
        <taxon>eudicotyledons</taxon>
        <taxon>Gunneridae</taxon>
        <taxon>Pentapetalae</taxon>
        <taxon>asterids</taxon>
        <taxon>campanulids</taxon>
        <taxon>Asterales</taxon>
        <taxon>Asteraceae</taxon>
        <taxon>Asteroideae</taxon>
        <taxon>Anthemideae</taxon>
        <taxon>Anthemidinae</taxon>
        <taxon>Tanacetum</taxon>
    </lineage>
</organism>
<evidence type="ECO:0000256" key="1">
    <source>
        <dbReference type="ARBA" id="ARBA00012493"/>
    </source>
</evidence>
<feature type="domain" description="Reverse transcriptase" evidence="18">
    <location>
        <begin position="788"/>
        <end position="967"/>
    </location>
</feature>
<dbReference type="PROSITE" id="PS50878">
    <property type="entry name" value="RT_POL"/>
    <property type="match status" value="1"/>
</dbReference>
<dbReference type="CDD" id="cd01647">
    <property type="entry name" value="RT_LTR"/>
    <property type="match status" value="1"/>
</dbReference>
<evidence type="ECO:0000256" key="16">
    <source>
        <dbReference type="ARBA" id="ARBA00023268"/>
    </source>
</evidence>
<dbReference type="FunFam" id="3.10.10.10:FF:000007">
    <property type="entry name" value="Retrovirus-related Pol polyprotein from transposon 17.6-like Protein"/>
    <property type="match status" value="1"/>
</dbReference>
<accession>A0A6L2KBA0</accession>
<evidence type="ECO:0000256" key="4">
    <source>
        <dbReference type="ARBA" id="ARBA00022695"/>
    </source>
</evidence>
<evidence type="ECO:0000259" key="19">
    <source>
        <dbReference type="PROSITE" id="PS50994"/>
    </source>
</evidence>
<dbReference type="EMBL" id="BKCJ010002170">
    <property type="protein sequence ID" value="GEU46743.1"/>
    <property type="molecule type" value="Genomic_DNA"/>
</dbReference>
<evidence type="ECO:0000256" key="10">
    <source>
        <dbReference type="ARBA" id="ARBA00022842"/>
    </source>
</evidence>
<dbReference type="InterPro" id="IPR041373">
    <property type="entry name" value="RT_RNaseH"/>
</dbReference>
<evidence type="ECO:0000256" key="17">
    <source>
        <dbReference type="SAM" id="MobiDB-lite"/>
    </source>
</evidence>
<dbReference type="InterPro" id="IPR056924">
    <property type="entry name" value="SH3_Tf2-1"/>
</dbReference>
<dbReference type="InterPro" id="IPR043128">
    <property type="entry name" value="Rev_trsase/Diguanyl_cyclase"/>
</dbReference>
<dbReference type="Gene3D" id="3.30.420.10">
    <property type="entry name" value="Ribonuclease H-like superfamily/Ribonuclease H"/>
    <property type="match status" value="1"/>
</dbReference>
<dbReference type="InterPro" id="IPR036397">
    <property type="entry name" value="RNaseH_sf"/>
</dbReference>
<dbReference type="PANTHER" id="PTHR37984:SF5">
    <property type="entry name" value="PROTEIN NYNRIN-LIKE"/>
    <property type="match status" value="1"/>
</dbReference>
<evidence type="ECO:0000256" key="12">
    <source>
        <dbReference type="ARBA" id="ARBA00022918"/>
    </source>
</evidence>
<keyword evidence="5" id="KW-0540">Nuclease</keyword>
<dbReference type="InterPro" id="IPR001584">
    <property type="entry name" value="Integrase_cat-core"/>
</dbReference>
<keyword evidence="9" id="KW-0378">Hydrolase</keyword>
<dbReference type="GO" id="GO:0003887">
    <property type="term" value="F:DNA-directed DNA polymerase activity"/>
    <property type="evidence" value="ECO:0007669"/>
    <property type="project" value="UniProtKB-KW"/>
</dbReference>
<dbReference type="Pfam" id="PF17919">
    <property type="entry name" value="RT_RNaseH_2"/>
    <property type="match status" value="1"/>
</dbReference>
<reference evidence="20" key="1">
    <citation type="journal article" date="2019" name="Sci. Rep.">
        <title>Draft genome of Tanacetum cinerariifolium, the natural source of mosquito coil.</title>
        <authorList>
            <person name="Yamashiro T."/>
            <person name="Shiraishi A."/>
            <person name="Satake H."/>
            <person name="Nakayama K."/>
        </authorList>
    </citation>
    <scope>NUCLEOTIDE SEQUENCE</scope>
</reference>
<dbReference type="InterPro" id="IPR043502">
    <property type="entry name" value="DNA/RNA_pol_sf"/>
</dbReference>
<evidence type="ECO:0000256" key="15">
    <source>
        <dbReference type="ARBA" id="ARBA00023172"/>
    </source>
</evidence>
<evidence type="ECO:0000256" key="13">
    <source>
        <dbReference type="ARBA" id="ARBA00022932"/>
    </source>
</evidence>
<keyword evidence="3" id="KW-0808">Transferase</keyword>
<dbReference type="CDD" id="cd09274">
    <property type="entry name" value="RNase_HI_RT_Ty3"/>
    <property type="match status" value="1"/>
</dbReference>
<keyword evidence="2" id="KW-0645">Protease</keyword>
<evidence type="ECO:0000313" key="20">
    <source>
        <dbReference type="EMBL" id="GEU46743.1"/>
    </source>
</evidence>
<dbReference type="InterPro" id="IPR041588">
    <property type="entry name" value="Integrase_H2C2"/>
</dbReference>
<dbReference type="GO" id="GO:0015074">
    <property type="term" value="P:DNA integration"/>
    <property type="evidence" value="ECO:0007669"/>
    <property type="project" value="UniProtKB-KW"/>
</dbReference>
<dbReference type="SUPFAM" id="SSF56672">
    <property type="entry name" value="DNA/RNA polymerases"/>
    <property type="match status" value="2"/>
</dbReference>
<keyword evidence="12 20" id="KW-0695">RNA-directed DNA polymerase</keyword>
<keyword evidence="11" id="KW-0229">DNA integration</keyword>
<feature type="compositionally biased region" description="Basic and acidic residues" evidence="17">
    <location>
        <begin position="559"/>
        <end position="580"/>
    </location>
</feature>
<dbReference type="Gene3D" id="1.10.340.70">
    <property type="match status" value="1"/>
</dbReference>
<evidence type="ECO:0000256" key="2">
    <source>
        <dbReference type="ARBA" id="ARBA00022670"/>
    </source>
</evidence>
<dbReference type="Pfam" id="PF03732">
    <property type="entry name" value="Retrotrans_gag"/>
    <property type="match status" value="1"/>
</dbReference>
<evidence type="ECO:0000259" key="18">
    <source>
        <dbReference type="PROSITE" id="PS50878"/>
    </source>
</evidence>
<keyword evidence="8" id="KW-0255">Endonuclease</keyword>
<dbReference type="Gene3D" id="2.40.70.10">
    <property type="entry name" value="Acid Proteases"/>
    <property type="match status" value="1"/>
</dbReference>
<keyword evidence="13" id="KW-0239">DNA-directed DNA polymerase</keyword>
<dbReference type="Gene3D" id="3.30.70.270">
    <property type="match status" value="2"/>
</dbReference>
<dbReference type="Pfam" id="PF17921">
    <property type="entry name" value="Integrase_H2C2"/>
    <property type="match status" value="1"/>
</dbReference>
<gene>
    <name evidence="20" type="ORF">Tci_018721</name>
</gene>
<dbReference type="PROSITE" id="PS50994">
    <property type="entry name" value="INTEGRASE"/>
    <property type="match status" value="1"/>
</dbReference>